<name>A0A0C3QVU1_9AGAM</name>
<evidence type="ECO:0000259" key="2">
    <source>
        <dbReference type="Pfam" id="PF20415"/>
    </source>
</evidence>
<reference evidence="3 4" key="1">
    <citation type="submission" date="2014-04" db="EMBL/GenBank/DDBJ databases">
        <authorList>
            <consortium name="DOE Joint Genome Institute"/>
            <person name="Kuo A."/>
            <person name="Girlanda M."/>
            <person name="Perotto S."/>
            <person name="Kohler A."/>
            <person name="Nagy L.G."/>
            <person name="Floudas D."/>
            <person name="Copeland A."/>
            <person name="Barry K.W."/>
            <person name="Cichocki N."/>
            <person name="Veneault-Fourrey C."/>
            <person name="LaButti K."/>
            <person name="Lindquist E.A."/>
            <person name="Lipzen A."/>
            <person name="Lundell T."/>
            <person name="Morin E."/>
            <person name="Murat C."/>
            <person name="Sun H."/>
            <person name="Tunlid A."/>
            <person name="Henrissat B."/>
            <person name="Grigoriev I.V."/>
            <person name="Hibbett D.S."/>
            <person name="Martin F."/>
            <person name="Nordberg H.P."/>
            <person name="Cantor M.N."/>
            <person name="Hua S.X."/>
        </authorList>
    </citation>
    <scope>NUCLEOTIDE SEQUENCE [LARGE SCALE GENOMIC DNA]</scope>
    <source>
        <strain evidence="3 4">MUT 4182</strain>
    </source>
</reference>
<organism evidence="3 4">
    <name type="scientific">Tulasnella calospora MUT 4182</name>
    <dbReference type="NCBI Taxonomy" id="1051891"/>
    <lineage>
        <taxon>Eukaryota</taxon>
        <taxon>Fungi</taxon>
        <taxon>Dikarya</taxon>
        <taxon>Basidiomycota</taxon>
        <taxon>Agaricomycotina</taxon>
        <taxon>Agaricomycetes</taxon>
        <taxon>Cantharellales</taxon>
        <taxon>Tulasnellaceae</taxon>
        <taxon>Tulasnella</taxon>
    </lineage>
</organism>
<gene>
    <name evidence="3" type="ORF">M407DRAFT_4311</name>
</gene>
<reference evidence="4" key="2">
    <citation type="submission" date="2015-01" db="EMBL/GenBank/DDBJ databases">
        <title>Evolutionary Origins and Diversification of the Mycorrhizal Mutualists.</title>
        <authorList>
            <consortium name="DOE Joint Genome Institute"/>
            <consortium name="Mycorrhizal Genomics Consortium"/>
            <person name="Kohler A."/>
            <person name="Kuo A."/>
            <person name="Nagy L.G."/>
            <person name="Floudas D."/>
            <person name="Copeland A."/>
            <person name="Barry K.W."/>
            <person name="Cichocki N."/>
            <person name="Veneault-Fourrey C."/>
            <person name="LaButti K."/>
            <person name="Lindquist E.A."/>
            <person name="Lipzen A."/>
            <person name="Lundell T."/>
            <person name="Morin E."/>
            <person name="Murat C."/>
            <person name="Riley R."/>
            <person name="Ohm R."/>
            <person name="Sun H."/>
            <person name="Tunlid A."/>
            <person name="Henrissat B."/>
            <person name="Grigoriev I.V."/>
            <person name="Hibbett D.S."/>
            <person name="Martin F."/>
        </authorList>
    </citation>
    <scope>NUCLEOTIDE SEQUENCE [LARGE SCALE GENOMIC DNA]</scope>
    <source>
        <strain evidence="4">MUT 4182</strain>
    </source>
</reference>
<keyword evidence="4" id="KW-1185">Reference proteome</keyword>
<proteinExistence type="predicted"/>
<dbReference type="HOGENOM" id="CLU_781166_0_0_1"/>
<evidence type="ECO:0000313" key="4">
    <source>
        <dbReference type="Proteomes" id="UP000054248"/>
    </source>
</evidence>
<feature type="compositionally biased region" description="Polar residues" evidence="1">
    <location>
        <begin position="135"/>
        <end position="150"/>
    </location>
</feature>
<feature type="domain" description="DUF6699" evidence="2">
    <location>
        <begin position="187"/>
        <end position="319"/>
    </location>
</feature>
<dbReference type="Proteomes" id="UP000054248">
    <property type="component" value="Unassembled WGS sequence"/>
</dbReference>
<dbReference type="InterPro" id="IPR046522">
    <property type="entry name" value="DUF6699"/>
</dbReference>
<feature type="region of interest" description="Disordered" evidence="1">
    <location>
        <begin position="1"/>
        <end position="152"/>
    </location>
</feature>
<dbReference type="OrthoDB" id="3215566at2759"/>
<accession>A0A0C3QVU1</accession>
<dbReference type="EMBL" id="KN822952">
    <property type="protein sequence ID" value="KIO32829.1"/>
    <property type="molecule type" value="Genomic_DNA"/>
</dbReference>
<evidence type="ECO:0000313" key="3">
    <source>
        <dbReference type="EMBL" id="KIO32829.1"/>
    </source>
</evidence>
<dbReference type="Pfam" id="PF20415">
    <property type="entry name" value="DUF6699"/>
    <property type="match status" value="1"/>
</dbReference>
<dbReference type="STRING" id="1051891.A0A0C3QVU1"/>
<evidence type="ECO:0000256" key="1">
    <source>
        <dbReference type="SAM" id="MobiDB-lite"/>
    </source>
</evidence>
<dbReference type="AlphaFoldDB" id="A0A0C3QVU1"/>
<sequence>MQSGTFPLRRRGSHPGHGPTRSEARPSVHPYQFMPPQQQQGPHLSPYGPEYLPMNPPTPMFVGNGLAPGQGGAYPGAPGYAPAPPHQAPVLGYRPAPPPQQQGHHGRPAPGAPWPSDPAYGAPPNWWGFRPDQPPQQEESLSPSEFSSTPHPLFDVDAKEQLIHELDGRTIKLPSDWQSFSVTVAHPSFNPKQARNPHTRALIAEPAVDPRVNKLRLVSPFLPWPIDVLPSHAKSPSKSPKKKDEAFVTVGDVLTAIHRALQYGITEGEYFIGSEQDRERINAAYKKAVKNKERAKDEGVKRVDFLGERTICVGFRLPESEKEEKWIKERLVTGSEWKPEDVWIVELDEPEEDEE</sequence>
<protein>
    <recommendedName>
        <fullName evidence="2">DUF6699 domain-containing protein</fullName>
    </recommendedName>
</protein>